<protein>
    <submittedName>
        <fullName evidence="1">15074_t:CDS:1</fullName>
    </submittedName>
</protein>
<dbReference type="Proteomes" id="UP000789366">
    <property type="component" value="Unassembled WGS sequence"/>
</dbReference>
<comment type="caution">
    <text evidence="1">The sequence shown here is derived from an EMBL/GenBank/DDBJ whole genome shotgun (WGS) entry which is preliminary data.</text>
</comment>
<sequence>MSHKQFIIFAITLVFLTTFTYSTPYKTIEDDIFEQDINFFCKNGTSLSCCPHLANRIAYKHYSRCASIILINNSGYNMTLDVVNLEDGRWVTSDDYGDDVIDINCKPRTLSNYESEAISSVTNRLLGGVIGYVSYIIDDDMSSKFIISWEVSAIGQPRYYFSFLDKSYTHEYNVRFEQSLGDTVYQVKIDKKISLMPFLISIFFFILFFPTTFCCCLMFSQVSRSIGQQDRQSYESLLQRERQRQPKRQSYNNQYGQQGQYSFDNLNNNQYGQQRQYSYDNLNNNQYGQPSYNNFNRNDPPPPYDQIFSRN</sequence>
<accession>A0ACA9LTX8</accession>
<dbReference type="EMBL" id="CAJVPW010004854">
    <property type="protein sequence ID" value="CAG8546030.1"/>
    <property type="molecule type" value="Genomic_DNA"/>
</dbReference>
<organism evidence="1 2">
    <name type="scientific">Cetraspora pellucida</name>
    <dbReference type="NCBI Taxonomy" id="1433469"/>
    <lineage>
        <taxon>Eukaryota</taxon>
        <taxon>Fungi</taxon>
        <taxon>Fungi incertae sedis</taxon>
        <taxon>Mucoromycota</taxon>
        <taxon>Glomeromycotina</taxon>
        <taxon>Glomeromycetes</taxon>
        <taxon>Diversisporales</taxon>
        <taxon>Gigasporaceae</taxon>
        <taxon>Cetraspora</taxon>
    </lineage>
</organism>
<name>A0ACA9LTX8_9GLOM</name>
<keyword evidence="2" id="KW-1185">Reference proteome</keyword>
<reference evidence="1" key="1">
    <citation type="submission" date="2021-06" db="EMBL/GenBank/DDBJ databases">
        <authorList>
            <person name="Kallberg Y."/>
            <person name="Tangrot J."/>
            <person name="Rosling A."/>
        </authorList>
    </citation>
    <scope>NUCLEOTIDE SEQUENCE</scope>
    <source>
        <strain evidence="1">28 12/20/2015</strain>
    </source>
</reference>
<evidence type="ECO:0000313" key="2">
    <source>
        <dbReference type="Proteomes" id="UP000789366"/>
    </source>
</evidence>
<proteinExistence type="predicted"/>
<evidence type="ECO:0000313" key="1">
    <source>
        <dbReference type="EMBL" id="CAG8546030.1"/>
    </source>
</evidence>
<gene>
    <name evidence="1" type="ORF">SPELUC_LOCUS5006</name>
</gene>